<feature type="transmembrane region" description="Helical" evidence="7">
    <location>
        <begin position="102"/>
        <end position="124"/>
    </location>
</feature>
<evidence type="ECO:0000256" key="1">
    <source>
        <dbReference type="ARBA" id="ARBA00004651"/>
    </source>
</evidence>
<proteinExistence type="inferred from homology"/>
<dbReference type="EMBL" id="JACOGK010000015">
    <property type="protein sequence ID" value="MBC3536857.1"/>
    <property type="molecule type" value="Genomic_DNA"/>
</dbReference>
<protein>
    <submittedName>
        <fullName evidence="9">EamA family transporter</fullName>
    </submittedName>
</protein>
<feature type="transmembrane region" description="Helical" evidence="7">
    <location>
        <begin position="189"/>
        <end position="212"/>
    </location>
</feature>
<dbReference type="RefSeq" id="WP_186503012.1">
    <property type="nucleotide sequence ID" value="NZ_JACOGK010000015.1"/>
</dbReference>
<name>A0ABR6VJD3_9FIRM</name>
<dbReference type="PANTHER" id="PTHR32322">
    <property type="entry name" value="INNER MEMBRANE TRANSPORTER"/>
    <property type="match status" value="1"/>
</dbReference>
<keyword evidence="6 7" id="KW-0472">Membrane</keyword>
<keyword evidence="4 7" id="KW-0812">Transmembrane</keyword>
<evidence type="ECO:0000313" key="10">
    <source>
        <dbReference type="Proteomes" id="UP000606870"/>
    </source>
</evidence>
<dbReference type="InterPro" id="IPR037185">
    <property type="entry name" value="EmrE-like"/>
</dbReference>
<feature type="transmembrane region" description="Helical" evidence="7">
    <location>
        <begin position="38"/>
        <end position="58"/>
    </location>
</feature>
<evidence type="ECO:0000256" key="3">
    <source>
        <dbReference type="ARBA" id="ARBA00022475"/>
    </source>
</evidence>
<evidence type="ECO:0000256" key="5">
    <source>
        <dbReference type="ARBA" id="ARBA00022989"/>
    </source>
</evidence>
<feature type="domain" description="EamA" evidence="8">
    <location>
        <begin position="8"/>
        <end position="147"/>
    </location>
</feature>
<dbReference type="InterPro" id="IPR050638">
    <property type="entry name" value="AA-Vitamin_Transporters"/>
</dbReference>
<evidence type="ECO:0000256" key="2">
    <source>
        <dbReference type="ARBA" id="ARBA00007362"/>
    </source>
</evidence>
<evidence type="ECO:0000256" key="4">
    <source>
        <dbReference type="ARBA" id="ARBA00022692"/>
    </source>
</evidence>
<feature type="domain" description="EamA" evidence="8">
    <location>
        <begin position="161"/>
        <end position="293"/>
    </location>
</feature>
<evidence type="ECO:0000256" key="7">
    <source>
        <dbReference type="SAM" id="Phobius"/>
    </source>
</evidence>
<keyword evidence="3" id="KW-1003">Cell membrane</keyword>
<dbReference type="Pfam" id="PF00892">
    <property type="entry name" value="EamA"/>
    <property type="match status" value="2"/>
</dbReference>
<dbReference type="SUPFAM" id="SSF103481">
    <property type="entry name" value="Multidrug resistance efflux transporter EmrE"/>
    <property type="match status" value="2"/>
</dbReference>
<evidence type="ECO:0000313" key="9">
    <source>
        <dbReference type="EMBL" id="MBC3536857.1"/>
    </source>
</evidence>
<dbReference type="Proteomes" id="UP000606870">
    <property type="component" value="Unassembled WGS sequence"/>
</dbReference>
<feature type="transmembrane region" description="Helical" evidence="7">
    <location>
        <begin position="131"/>
        <end position="150"/>
    </location>
</feature>
<comment type="similarity">
    <text evidence="2">Belongs to the EamA transporter family.</text>
</comment>
<comment type="subcellular location">
    <subcellularLocation>
        <location evidence="1">Cell membrane</location>
        <topology evidence="1">Multi-pass membrane protein</topology>
    </subcellularLocation>
</comment>
<keyword evidence="10" id="KW-1185">Reference proteome</keyword>
<feature type="transmembrane region" description="Helical" evidence="7">
    <location>
        <begin position="218"/>
        <end position="239"/>
    </location>
</feature>
<feature type="transmembrane region" description="Helical" evidence="7">
    <location>
        <begin position="78"/>
        <end position="96"/>
    </location>
</feature>
<comment type="caution">
    <text evidence="9">The sequence shown here is derived from an EMBL/GenBank/DDBJ whole genome shotgun (WGS) entry which is preliminary data.</text>
</comment>
<sequence>MAEEHVKRGFICATAGALSWGMSGTCGQYLFTYYTIDALLLTNMRMIGAGVVLLALVLGLQRPTLVHVLHSPRDMLHIVIFAVFGLITCQATYLSAIEYANAGTATVLQSLNVVLMSTIAAIHLRRLPNAWHMLAILLALGGVFLIATGGDFHHLIISPLALVFGFGSAACSVLYTILPSAQIRKWGTLPVNALAMLIGGMALGLIITPWRASLNLDFSGWMAIAFIVLIGTVASFTLFLRGVGDIGPVKATFIGTLEPLSATVCSFLLLGTPFTATDITGFACILATVYLVTMKTA</sequence>
<dbReference type="InterPro" id="IPR000620">
    <property type="entry name" value="EamA_dom"/>
</dbReference>
<dbReference type="PANTHER" id="PTHR32322:SF18">
    <property type="entry name" value="S-ADENOSYLMETHIONINE_S-ADENOSYLHOMOCYSTEINE TRANSPORTER"/>
    <property type="match status" value="1"/>
</dbReference>
<gene>
    <name evidence="9" type="ORF">H8J70_06305</name>
</gene>
<feature type="transmembrane region" description="Helical" evidence="7">
    <location>
        <begin position="276"/>
        <end position="293"/>
    </location>
</feature>
<accession>A0ABR6VJD3</accession>
<organism evidence="9 10">
    <name type="scientific">Megasphaera hominis</name>
    <dbReference type="NCBI Taxonomy" id="159836"/>
    <lineage>
        <taxon>Bacteria</taxon>
        <taxon>Bacillati</taxon>
        <taxon>Bacillota</taxon>
        <taxon>Negativicutes</taxon>
        <taxon>Veillonellales</taxon>
        <taxon>Veillonellaceae</taxon>
        <taxon>Megasphaera</taxon>
    </lineage>
</organism>
<reference evidence="9 10" key="1">
    <citation type="submission" date="2020-08" db="EMBL/GenBank/DDBJ databases">
        <authorList>
            <person name="Liu C."/>
            <person name="Sun Q."/>
        </authorList>
    </citation>
    <scope>NUCLEOTIDE SEQUENCE [LARGE SCALE GENOMIC DNA]</scope>
    <source>
        <strain evidence="9 10">NSJ-59</strain>
    </source>
</reference>
<evidence type="ECO:0000259" key="8">
    <source>
        <dbReference type="Pfam" id="PF00892"/>
    </source>
</evidence>
<feature type="transmembrane region" description="Helical" evidence="7">
    <location>
        <begin position="251"/>
        <end position="270"/>
    </location>
</feature>
<keyword evidence="5 7" id="KW-1133">Transmembrane helix</keyword>
<feature type="transmembrane region" description="Helical" evidence="7">
    <location>
        <begin position="156"/>
        <end position="177"/>
    </location>
</feature>
<evidence type="ECO:0000256" key="6">
    <source>
        <dbReference type="ARBA" id="ARBA00023136"/>
    </source>
</evidence>